<feature type="compositionally biased region" description="Low complexity" evidence="1">
    <location>
        <begin position="8"/>
        <end position="20"/>
    </location>
</feature>
<reference evidence="2 3" key="1">
    <citation type="journal article" date="2019" name="Int. J. Syst. Evol. Microbiol.">
        <title>The Global Catalogue of Microorganisms (GCM) 10K type strain sequencing project: providing services to taxonomists for standard genome sequencing and annotation.</title>
        <authorList>
            <consortium name="The Broad Institute Genomics Platform"/>
            <consortium name="The Broad Institute Genome Sequencing Center for Infectious Disease"/>
            <person name="Wu L."/>
            <person name="Ma J."/>
        </authorList>
    </citation>
    <scope>NUCLEOTIDE SEQUENCE [LARGE SCALE GENOMIC DNA]</scope>
    <source>
        <strain evidence="2 3">JCM 10671</strain>
    </source>
</reference>
<sequence length="107" mass="10737">MEIAGSLDPAAAADEPAGAGRLSPPATFARGAVHRLSGAQGLLPAQIFSAAFGRVALRGPGGGRSGRLPRSLASQCEFASRAASAVVQSVIRVSRRNPVRSVFVGGG</sequence>
<evidence type="ECO:0000256" key="1">
    <source>
        <dbReference type="SAM" id="MobiDB-lite"/>
    </source>
</evidence>
<proteinExistence type="predicted"/>
<comment type="caution">
    <text evidence="2">The sequence shown here is derived from an EMBL/GenBank/DDBJ whole genome shotgun (WGS) entry which is preliminary data.</text>
</comment>
<dbReference type="EMBL" id="BAAAHE010000010">
    <property type="protein sequence ID" value="GAA0614018.1"/>
    <property type="molecule type" value="Genomic_DNA"/>
</dbReference>
<protein>
    <submittedName>
        <fullName evidence="2">Uncharacterized protein</fullName>
    </submittedName>
</protein>
<accession>A0ABN1GLK1</accession>
<evidence type="ECO:0000313" key="2">
    <source>
        <dbReference type="EMBL" id="GAA0614018.1"/>
    </source>
</evidence>
<name>A0ABN1GLK1_9ACTN</name>
<dbReference type="Proteomes" id="UP001500957">
    <property type="component" value="Unassembled WGS sequence"/>
</dbReference>
<organism evidence="2 3">
    <name type="scientific">Sporichthya brevicatena</name>
    <dbReference type="NCBI Taxonomy" id="171442"/>
    <lineage>
        <taxon>Bacteria</taxon>
        <taxon>Bacillati</taxon>
        <taxon>Actinomycetota</taxon>
        <taxon>Actinomycetes</taxon>
        <taxon>Sporichthyales</taxon>
        <taxon>Sporichthyaceae</taxon>
        <taxon>Sporichthya</taxon>
    </lineage>
</organism>
<gene>
    <name evidence="2" type="ORF">GCM10009547_14880</name>
</gene>
<feature type="region of interest" description="Disordered" evidence="1">
    <location>
        <begin position="1"/>
        <end position="24"/>
    </location>
</feature>
<evidence type="ECO:0000313" key="3">
    <source>
        <dbReference type="Proteomes" id="UP001500957"/>
    </source>
</evidence>
<keyword evidence="3" id="KW-1185">Reference proteome</keyword>